<dbReference type="Pfam" id="PF02586">
    <property type="entry name" value="SRAP"/>
    <property type="match status" value="1"/>
</dbReference>
<sequence>MCNEAARRIALGQLRDDWSETGIPLVFPEGAPNMAPLDSFRITDPTVIVRAHDEGAALVTRRWSWPGAGGRPVYNFRSDGRDLVQGRCLIPVDAFFEFTTPADPTRKRKDKWSFRLRDHSWFCIAGLWRSNPAVGEAFTMLTCPPGPDIAPYHSRQVVVLGREHWADWLDPAVPSAELCRPLPEGSLIVEPLS</sequence>
<comment type="similarity">
    <text evidence="1 8">Belongs to the SOS response-associated peptidase family.</text>
</comment>
<dbReference type="GO" id="GO:0006508">
    <property type="term" value="P:proteolysis"/>
    <property type="evidence" value="ECO:0007669"/>
    <property type="project" value="UniProtKB-KW"/>
</dbReference>
<evidence type="ECO:0000256" key="4">
    <source>
        <dbReference type="ARBA" id="ARBA00022801"/>
    </source>
</evidence>
<dbReference type="RefSeq" id="WP_114688357.1">
    <property type="nucleotide sequence ID" value="NZ_QQNB01000003.1"/>
</dbReference>
<dbReference type="Gene3D" id="3.90.1680.10">
    <property type="entry name" value="SOS response associated peptidase-like"/>
    <property type="match status" value="1"/>
</dbReference>
<evidence type="ECO:0000256" key="6">
    <source>
        <dbReference type="ARBA" id="ARBA00023125"/>
    </source>
</evidence>
<dbReference type="OrthoDB" id="9782620at2"/>
<evidence type="ECO:0000256" key="1">
    <source>
        <dbReference type="ARBA" id="ARBA00008136"/>
    </source>
</evidence>
<accession>A0A369VXR0</accession>
<dbReference type="PANTHER" id="PTHR13604:SF0">
    <property type="entry name" value="ABASIC SITE PROCESSING PROTEIN HMCES"/>
    <property type="match status" value="1"/>
</dbReference>
<dbReference type="InterPro" id="IPR003738">
    <property type="entry name" value="SRAP"/>
</dbReference>
<organism evidence="9 10">
    <name type="scientific">Sphingomonas aracearum</name>
    <dbReference type="NCBI Taxonomy" id="2283317"/>
    <lineage>
        <taxon>Bacteria</taxon>
        <taxon>Pseudomonadati</taxon>
        <taxon>Pseudomonadota</taxon>
        <taxon>Alphaproteobacteria</taxon>
        <taxon>Sphingomonadales</taxon>
        <taxon>Sphingomonadaceae</taxon>
        <taxon>Sphingomonas</taxon>
    </lineage>
</organism>
<dbReference type="AlphaFoldDB" id="A0A369VXR0"/>
<dbReference type="EC" id="3.4.-.-" evidence="8"/>
<keyword evidence="7" id="KW-0456">Lyase</keyword>
<keyword evidence="2 8" id="KW-0645">Protease</keyword>
<evidence type="ECO:0000256" key="8">
    <source>
        <dbReference type="RuleBase" id="RU364100"/>
    </source>
</evidence>
<keyword evidence="10" id="KW-1185">Reference proteome</keyword>
<reference evidence="9 10" key="1">
    <citation type="submission" date="2018-07" db="EMBL/GenBank/DDBJ databases">
        <title>a novel species of Sphingomonas isolated from the rhizosphere soil of Araceae plant.</title>
        <authorList>
            <person name="Zhiyong W."/>
            <person name="Qinglan Z."/>
            <person name="Zhiwei F."/>
            <person name="Ding X."/>
            <person name="Gejiao W."/>
            <person name="Shixue Z."/>
        </authorList>
    </citation>
    <scope>NUCLEOTIDE SEQUENCE [LARGE SCALE GENOMIC DNA]</scope>
    <source>
        <strain evidence="9 10">WZY 27</strain>
    </source>
</reference>
<gene>
    <name evidence="9" type="ORF">DVW87_13570</name>
</gene>
<evidence type="ECO:0000313" key="10">
    <source>
        <dbReference type="Proteomes" id="UP000253918"/>
    </source>
</evidence>
<dbReference type="SUPFAM" id="SSF143081">
    <property type="entry name" value="BB1717-like"/>
    <property type="match status" value="1"/>
</dbReference>
<comment type="caution">
    <text evidence="9">The sequence shown here is derived from an EMBL/GenBank/DDBJ whole genome shotgun (WGS) entry which is preliminary data.</text>
</comment>
<name>A0A369VXR0_9SPHN</name>
<dbReference type="GO" id="GO:0003697">
    <property type="term" value="F:single-stranded DNA binding"/>
    <property type="evidence" value="ECO:0007669"/>
    <property type="project" value="InterPro"/>
</dbReference>
<dbReference type="GO" id="GO:0008233">
    <property type="term" value="F:peptidase activity"/>
    <property type="evidence" value="ECO:0007669"/>
    <property type="project" value="UniProtKB-KW"/>
</dbReference>
<keyword evidence="6" id="KW-0238">DNA-binding</keyword>
<evidence type="ECO:0000256" key="2">
    <source>
        <dbReference type="ARBA" id="ARBA00022670"/>
    </source>
</evidence>
<keyword evidence="5" id="KW-0190">Covalent protein-DNA linkage</keyword>
<protein>
    <recommendedName>
        <fullName evidence="8">Abasic site processing protein</fullName>
        <ecNumber evidence="8">3.4.-.-</ecNumber>
    </recommendedName>
</protein>
<dbReference type="EMBL" id="QQNB01000003">
    <property type="protein sequence ID" value="RDE04621.1"/>
    <property type="molecule type" value="Genomic_DNA"/>
</dbReference>
<keyword evidence="4 8" id="KW-0378">Hydrolase</keyword>
<dbReference type="PANTHER" id="PTHR13604">
    <property type="entry name" value="DC12-RELATED"/>
    <property type="match status" value="1"/>
</dbReference>
<dbReference type="Proteomes" id="UP000253918">
    <property type="component" value="Unassembled WGS sequence"/>
</dbReference>
<dbReference type="GO" id="GO:0016829">
    <property type="term" value="F:lyase activity"/>
    <property type="evidence" value="ECO:0007669"/>
    <property type="project" value="UniProtKB-KW"/>
</dbReference>
<keyword evidence="3" id="KW-0227">DNA damage</keyword>
<dbReference type="InterPro" id="IPR036590">
    <property type="entry name" value="SRAP-like"/>
</dbReference>
<evidence type="ECO:0000313" key="9">
    <source>
        <dbReference type="EMBL" id="RDE04621.1"/>
    </source>
</evidence>
<evidence type="ECO:0000256" key="7">
    <source>
        <dbReference type="ARBA" id="ARBA00023239"/>
    </source>
</evidence>
<evidence type="ECO:0000256" key="5">
    <source>
        <dbReference type="ARBA" id="ARBA00023124"/>
    </source>
</evidence>
<proteinExistence type="inferred from homology"/>
<evidence type="ECO:0000256" key="3">
    <source>
        <dbReference type="ARBA" id="ARBA00022763"/>
    </source>
</evidence>
<dbReference type="GO" id="GO:0106300">
    <property type="term" value="P:protein-DNA covalent cross-linking repair"/>
    <property type="evidence" value="ECO:0007669"/>
    <property type="project" value="InterPro"/>
</dbReference>